<dbReference type="GO" id="GO:0006400">
    <property type="term" value="P:tRNA modification"/>
    <property type="evidence" value="ECO:0007669"/>
    <property type="project" value="InterPro"/>
</dbReference>
<gene>
    <name evidence="3" type="ORF">D9619_012079</name>
</gene>
<feature type="region of interest" description="Disordered" evidence="1">
    <location>
        <begin position="451"/>
        <end position="470"/>
    </location>
</feature>
<feature type="domain" description="tRNA-guanine(15) transglycosylase-like" evidence="2">
    <location>
        <begin position="472"/>
        <end position="513"/>
    </location>
</feature>
<organism evidence="3 4">
    <name type="scientific">Psilocybe cf. subviscida</name>
    <dbReference type="NCBI Taxonomy" id="2480587"/>
    <lineage>
        <taxon>Eukaryota</taxon>
        <taxon>Fungi</taxon>
        <taxon>Dikarya</taxon>
        <taxon>Basidiomycota</taxon>
        <taxon>Agaricomycotina</taxon>
        <taxon>Agaricomycetes</taxon>
        <taxon>Agaricomycetidae</taxon>
        <taxon>Agaricales</taxon>
        <taxon>Agaricineae</taxon>
        <taxon>Strophariaceae</taxon>
        <taxon>Psilocybe</taxon>
    </lineage>
</organism>
<proteinExistence type="predicted"/>
<dbReference type="OrthoDB" id="27601at2759"/>
<dbReference type="Gene3D" id="3.20.20.105">
    <property type="entry name" value="Queuine tRNA-ribosyltransferase-like"/>
    <property type="match status" value="1"/>
</dbReference>
<dbReference type="Pfam" id="PF01702">
    <property type="entry name" value="TGT"/>
    <property type="match status" value="2"/>
</dbReference>
<evidence type="ECO:0000256" key="1">
    <source>
        <dbReference type="SAM" id="MobiDB-lite"/>
    </source>
</evidence>
<accession>A0A8H5B7F3</accession>
<evidence type="ECO:0000259" key="2">
    <source>
        <dbReference type="Pfam" id="PF01702"/>
    </source>
</evidence>
<reference evidence="3 4" key="1">
    <citation type="journal article" date="2020" name="ISME J.">
        <title>Uncovering the hidden diversity of litter-decomposition mechanisms in mushroom-forming fungi.</title>
        <authorList>
            <person name="Floudas D."/>
            <person name="Bentzer J."/>
            <person name="Ahren D."/>
            <person name="Johansson T."/>
            <person name="Persson P."/>
            <person name="Tunlid A."/>
        </authorList>
    </citation>
    <scope>NUCLEOTIDE SEQUENCE [LARGE SCALE GENOMIC DNA]</scope>
    <source>
        <strain evidence="3 4">CBS 101986</strain>
    </source>
</reference>
<dbReference type="PANTHER" id="PTHR46064">
    <property type="entry name" value="QUEUINE TRNA-RIBOSYLTRANSFERASE ACCESSORY SUBUNIT 2"/>
    <property type="match status" value="1"/>
</dbReference>
<dbReference type="InterPro" id="IPR050852">
    <property type="entry name" value="Queuine_tRNA-ribosyltrfase"/>
</dbReference>
<evidence type="ECO:0000313" key="3">
    <source>
        <dbReference type="EMBL" id="KAF5317979.1"/>
    </source>
</evidence>
<comment type="caution">
    <text evidence="3">The sequence shown here is derived from an EMBL/GenBank/DDBJ whole genome shotgun (WGS) entry which is preliminary data.</text>
</comment>
<dbReference type="AlphaFoldDB" id="A0A8H5B7F3"/>
<dbReference type="InterPro" id="IPR002616">
    <property type="entry name" value="tRNA_ribo_trans-like"/>
</dbReference>
<sequence length="591" mass="64697">MGSIKSIAAQLFLRNSTTSQLDLIGHGDDNKTVTTKNLKHFSRAIMSHSTFKFELASPAPQRFGPRLGSVKFRRLPSDETTDVPSYPAQREILTPGLLATTSRGVIPHLSRDHARGSDAVRWVNVPFETFLEQKPPMPTLQPGFDPLHKFLGFTPGTHLLSLSVRDPSDTRDMPPSGNQQLSVMSLRGVRKVSPVEWRSWVTACAPDVVFALSDQPFVSTDAPYSQKRLTKSIERSADWLASLMQKGTPLPNIFVHLAGCTNAMARVAFAQSLMTPLYGPEADAVAPLARLDDGVRGYAVDLAPLHECMEASTRKAGEKTEDTFSSITGLVKDSLAALDAGKPRLVNGTRSPHEILALISDPGIELFDAKWVQDAAGWGIGLDFQFPVREHVGSKKRELGHNLYDLQYRLDFGAVASCFSGAAEDDVGRKGKDVCPCISCSPRTPASRLYHGYDAPEVSGEPTREAAPRPPHTRAYIHHLLHTHEMGAHTLLVAHNLAVLDAFFTGVRRALAECRTGAGSDGEALDHDRWTAAVREFGETYDGGLKVFEEARVSWREVDLARGKGRLAREKEREVQTGGLEGQEAVVLEDD</sequence>
<protein>
    <recommendedName>
        <fullName evidence="2">tRNA-guanine(15) transglycosylase-like domain-containing protein</fullName>
    </recommendedName>
</protein>
<dbReference type="EMBL" id="JAACJJ010000031">
    <property type="protein sequence ID" value="KAF5317979.1"/>
    <property type="molecule type" value="Genomic_DNA"/>
</dbReference>
<name>A0A8H5B7F3_9AGAR</name>
<dbReference type="Proteomes" id="UP000567179">
    <property type="component" value="Unassembled WGS sequence"/>
</dbReference>
<dbReference type="InterPro" id="IPR036511">
    <property type="entry name" value="TGT-like_sf"/>
</dbReference>
<dbReference type="SUPFAM" id="SSF51713">
    <property type="entry name" value="tRNA-guanine transglycosylase"/>
    <property type="match status" value="1"/>
</dbReference>
<keyword evidence="4" id="KW-1185">Reference proteome</keyword>
<dbReference type="PANTHER" id="PTHR46064:SF1">
    <property type="entry name" value="QUEUINE TRNA-RIBOSYLTRANSFERASE ACCESSORY SUBUNIT 2"/>
    <property type="match status" value="1"/>
</dbReference>
<evidence type="ECO:0000313" key="4">
    <source>
        <dbReference type="Proteomes" id="UP000567179"/>
    </source>
</evidence>
<feature type="domain" description="tRNA-guanine(15) transglycosylase-like" evidence="2">
    <location>
        <begin position="89"/>
        <end position="413"/>
    </location>
</feature>